<gene>
    <name evidence="5" type="primary">zapD</name>
    <name evidence="6" type="ORF">DES39_0041</name>
</gene>
<keyword evidence="7" id="KW-1185">Reference proteome</keyword>
<dbReference type="PANTHER" id="PTHR39455">
    <property type="entry name" value="CELL DIVISION PROTEIN ZAPD"/>
    <property type="match status" value="1"/>
</dbReference>
<evidence type="ECO:0000313" key="6">
    <source>
        <dbReference type="EMBL" id="RKS86838.1"/>
    </source>
</evidence>
<dbReference type="PANTHER" id="PTHR39455:SF1">
    <property type="entry name" value="CELL DIVISION PROTEIN ZAPD"/>
    <property type="match status" value="1"/>
</dbReference>
<keyword evidence="1 5" id="KW-0963">Cytoplasm</keyword>
<comment type="function">
    <text evidence="5">Cell division factor that enhances FtsZ-ring assembly. Directly interacts with FtsZ and promotes bundling of FtsZ protofilaments, with a reduction in FtsZ GTPase activity.</text>
</comment>
<dbReference type="GO" id="GO:0000917">
    <property type="term" value="P:division septum assembly"/>
    <property type="evidence" value="ECO:0007669"/>
    <property type="project" value="UniProtKB-KW"/>
</dbReference>
<reference evidence="6 7" key="1">
    <citation type="submission" date="2018-10" db="EMBL/GenBank/DDBJ databases">
        <title>Genomic Encyclopedia of Type Strains, Phase IV (KMG-IV): sequencing the most valuable type-strain genomes for metagenomic binning, comparative biology and taxonomic classification.</title>
        <authorList>
            <person name="Goeker M."/>
        </authorList>
    </citation>
    <scope>NUCLEOTIDE SEQUENCE [LARGE SCALE GENOMIC DNA]</scope>
    <source>
        <strain evidence="6 7">DSM 22228</strain>
    </source>
</reference>
<accession>A0A495RJ65</accession>
<proteinExistence type="inferred from homology"/>
<dbReference type="Pfam" id="PF07072">
    <property type="entry name" value="ZapD"/>
    <property type="match status" value="1"/>
</dbReference>
<evidence type="ECO:0000256" key="2">
    <source>
        <dbReference type="ARBA" id="ARBA00022618"/>
    </source>
</evidence>
<organism evidence="6 7">
    <name type="scientific">Orbus hercynius</name>
    <dbReference type="NCBI Taxonomy" id="593135"/>
    <lineage>
        <taxon>Bacteria</taxon>
        <taxon>Pseudomonadati</taxon>
        <taxon>Pseudomonadota</taxon>
        <taxon>Gammaproteobacteria</taxon>
        <taxon>Orbales</taxon>
        <taxon>Orbaceae</taxon>
        <taxon>Orbus</taxon>
    </lineage>
</organism>
<dbReference type="SUPFAM" id="SSF160950">
    <property type="entry name" value="YacF-like"/>
    <property type="match status" value="1"/>
</dbReference>
<protein>
    <recommendedName>
        <fullName evidence="5">Cell division protein ZapD</fullName>
    </recommendedName>
    <alternativeName>
        <fullName evidence="5">Z ring-associated protein D</fullName>
    </alternativeName>
</protein>
<keyword evidence="2 5" id="KW-0132">Cell division</keyword>
<keyword evidence="3 5" id="KW-0717">Septation</keyword>
<dbReference type="NCBIfam" id="NF003655">
    <property type="entry name" value="PRK05287.1-3"/>
    <property type="match status" value="1"/>
</dbReference>
<evidence type="ECO:0000256" key="4">
    <source>
        <dbReference type="ARBA" id="ARBA00023306"/>
    </source>
</evidence>
<evidence type="ECO:0000256" key="5">
    <source>
        <dbReference type="HAMAP-Rule" id="MF_01092"/>
    </source>
</evidence>
<comment type="caution">
    <text evidence="6">The sequence shown here is derived from an EMBL/GenBank/DDBJ whole genome shotgun (WGS) entry which is preliminary data.</text>
</comment>
<dbReference type="InterPro" id="IPR009777">
    <property type="entry name" value="ZapD"/>
</dbReference>
<dbReference type="AlphaFoldDB" id="A0A495RJ65"/>
<evidence type="ECO:0000313" key="7">
    <source>
        <dbReference type="Proteomes" id="UP000278542"/>
    </source>
</evidence>
<dbReference type="GO" id="GO:0032153">
    <property type="term" value="C:cell division site"/>
    <property type="evidence" value="ECO:0007669"/>
    <property type="project" value="TreeGrafter"/>
</dbReference>
<dbReference type="Proteomes" id="UP000278542">
    <property type="component" value="Unassembled WGS sequence"/>
</dbReference>
<dbReference type="EMBL" id="RBWY01000001">
    <property type="protein sequence ID" value="RKS86838.1"/>
    <property type="molecule type" value="Genomic_DNA"/>
</dbReference>
<evidence type="ECO:0000256" key="3">
    <source>
        <dbReference type="ARBA" id="ARBA00023210"/>
    </source>
</evidence>
<evidence type="ECO:0000256" key="1">
    <source>
        <dbReference type="ARBA" id="ARBA00022490"/>
    </source>
</evidence>
<comment type="subcellular location">
    <subcellularLocation>
        <location evidence="5">Cytoplasm</location>
    </subcellularLocation>
    <text evidence="5">Localizes to mid-cell in an FtsZ-dependent manner.</text>
</comment>
<comment type="subunit">
    <text evidence="5">Interacts with FtsZ.</text>
</comment>
<dbReference type="GO" id="GO:0043093">
    <property type="term" value="P:FtsZ-dependent cytokinesis"/>
    <property type="evidence" value="ECO:0007669"/>
    <property type="project" value="UniProtKB-UniRule"/>
</dbReference>
<comment type="similarity">
    <text evidence="5">Belongs to the ZapD family.</text>
</comment>
<dbReference type="GO" id="GO:0005737">
    <property type="term" value="C:cytoplasm"/>
    <property type="evidence" value="ECO:0007669"/>
    <property type="project" value="UniProtKB-SubCell"/>
</dbReference>
<dbReference type="InterPro" id="IPR036268">
    <property type="entry name" value="ZapD_sf"/>
</dbReference>
<dbReference type="OrthoDB" id="5294622at2"/>
<dbReference type="Gene3D" id="1.10.3900.10">
    <property type="entry name" value="YacF-like"/>
    <property type="match status" value="1"/>
</dbReference>
<sequence length="249" mass="28833">MDKHKVIFEHPLNEKMRTWLRIEFLIKQLEYNKTVNASNALLFFHSLSELLEIVERNDVRGDLNKDIEEQKQKLSTWLNVPGVDTHLLNELLDKLNAILAQLSTQPKMGQSLKEDRFVSSVRKRLTIPGGCCSFDLPSFHLWLQQPQDYRDTQITAWRNSFLTLYQAISIYMQLTRQTGVFKSLACSNNFYQNTNEVTSLLRIRVRLSQGVYPQVSGNATRYAIRFVNFESSIMSKIDASCVEFELASC</sequence>
<keyword evidence="4 5" id="KW-0131">Cell cycle</keyword>
<dbReference type="HAMAP" id="MF_01092">
    <property type="entry name" value="ZapD"/>
    <property type="match status" value="1"/>
</dbReference>
<dbReference type="RefSeq" id="WP_121143765.1">
    <property type="nucleotide sequence ID" value="NZ_RBWY01000001.1"/>
</dbReference>
<dbReference type="InterPro" id="IPR027462">
    <property type="entry name" value="ZapD_C"/>
</dbReference>
<name>A0A495RJ65_9GAMM</name>
<dbReference type="Gene3D" id="2.60.440.10">
    <property type="entry name" value="YacF-like domains"/>
    <property type="match status" value="1"/>
</dbReference>